<name>A0A967AYN6_9MICO</name>
<dbReference type="EC" id="2.7.1.12" evidence="3 9"/>
<dbReference type="GO" id="GO:0005524">
    <property type="term" value="F:ATP binding"/>
    <property type="evidence" value="ECO:0007669"/>
    <property type="project" value="UniProtKB-KW"/>
</dbReference>
<gene>
    <name evidence="10" type="ORF">G9U51_00405</name>
</gene>
<dbReference type="EMBL" id="JAAOIV010000001">
    <property type="protein sequence ID" value="NHN54245.1"/>
    <property type="molecule type" value="Genomic_DNA"/>
</dbReference>
<comment type="caution">
    <text evidence="10">The sequence shown here is derived from an EMBL/GenBank/DDBJ whole genome shotgun (WGS) entry which is preliminary data.</text>
</comment>
<dbReference type="RefSeq" id="WP_166191590.1">
    <property type="nucleotide sequence ID" value="NZ_JAAOIV010000001.1"/>
</dbReference>
<comment type="pathway">
    <text evidence="1">Carbohydrate acid metabolism.</text>
</comment>
<comment type="catalytic activity">
    <reaction evidence="8 9">
        <text>D-gluconate + ATP = 6-phospho-D-gluconate + ADP + H(+)</text>
        <dbReference type="Rhea" id="RHEA:19433"/>
        <dbReference type="ChEBI" id="CHEBI:15378"/>
        <dbReference type="ChEBI" id="CHEBI:18391"/>
        <dbReference type="ChEBI" id="CHEBI:30616"/>
        <dbReference type="ChEBI" id="CHEBI:58759"/>
        <dbReference type="ChEBI" id="CHEBI:456216"/>
        <dbReference type="EC" id="2.7.1.12"/>
    </reaction>
</comment>
<evidence type="ECO:0000313" key="11">
    <source>
        <dbReference type="Proteomes" id="UP000744769"/>
    </source>
</evidence>
<evidence type="ECO:0000256" key="3">
    <source>
        <dbReference type="ARBA" id="ARBA00012054"/>
    </source>
</evidence>
<dbReference type="Gene3D" id="3.40.50.300">
    <property type="entry name" value="P-loop containing nucleotide triphosphate hydrolases"/>
    <property type="match status" value="1"/>
</dbReference>
<keyword evidence="6 9" id="KW-0418">Kinase</keyword>
<evidence type="ECO:0000256" key="6">
    <source>
        <dbReference type="ARBA" id="ARBA00022777"/>
    </source>
</evidence>
<evidence type="ECO:0000313" key="10">
    <source>
        <dbReference type="EMBL" id="NHN54245.1"/>
    </source>
</evidence>
<dbReference type="GO" id="GO:0005975">
    <property type="term" value="P:carbohydrate metabolic process"/>
    <property type="evidence" value="ECO:0007669"/>
    <property type="project" value="InterPro"/>
</dbReference>
<keyword evidence="4 9" id="KW-0808">Transferase</keyword>
<dbReference type="SUPFAM" id="SSF52540">
    <property type="entry name" value="P-loop containing nucleoside triphosphate hydrolases"/>
    <property type="match status" value="1"/>
</dbReference>
<evidence type="ECO:0000256" key="1">
    <source>
        <dbReference type="ARBA" id="ARBA00004761"/>
    </source>
</evidence>
<evidence type="ECO:0000256" key="5">
    <source>
        <dbReference type="ARBA" id="ARBA00022741"/>
    </source>
</evidence>
<dbReference type="InterPro" id="IPR006001">
    <property type="entry name" value="Therm_gnt_kin"/>
</dbReference>
<dbReference type="Proteomes" id="UP000744769">
    <property type="component" value="Unassembled WGS sequence"/>
</dbReference>
<dbReference type="GO" id="GO:0046316">
    <property type="term" value="F:gluconokinase activity"/>
    <property type="evidence" value="ECO:0007669"/>
    <property type="project" value="UniProtKB-EC"/>
</dbReference>
<evidence type="ECO:0000256" key="9">
    <source>
        <dbReference type="RuleBase" id="RU363066"/>
    </source>
</evidence>
<evidence type="ECO:0000256" key="4">
    <source>
        <dbReference type="ARBA" id="ARBA00022679"/>
    </source>
</evidence>
<keyword evidence="11" id="KW-1185">Reference proteome</keyword>
<dbReference type="PANTHER" id="PTHR43442">
    <property type="entry name" value="GLUCONOKINASE-RELATED"/>
    <property type="match status" value="1"/>
</dbReference>
<evidence type="ECO:0000256" key="8">
    <source>
        <dbReference type="ARBA" id="ARBA00048090"/>
    </source>
</evidence>
<evidence type="ECO:0000256" key="2">
    <source>
        <dbReference type="ARBA" id="ARBA00008420"/>
    </source>
</evidence>
<organism evidence="10 11">
    <name type="scientific">Metallococcus carri</name>
    <dbReference type="NCBI Taxonomy" id="1656884"/>
    <lineage>
        <taxon>Bacteria</taxon>
        <taxon>Bacillati</taxon>
        <taxon>Actinomycetota</taxon>
        <taxon>Actinomycetes</taxon>
        <taxon>Micrococcales</taxon>
        <taxon>Dermacoccaceae</taxon>
        <taxon>Metallococcus</taxon>
    </lineage>
</organism>
<dbReference type="Pfam" id="PF01202">
    <property type="entry name" value="SKI"/>
    <property type="match status" value="1"/>
</dbReference>
<keyword evidence="5 9" id="KW-0547">Nucleotide-binding</keyword>
<dbReference type="InterPro" id="IPR027417">
    <property type="entry name" value="P-loop_NTPase"/>
</dbReference>
<dbReference type="GO" id="GO:0005737">
    <property type="term" value="C:cytoplasm"/>
    <property type="evidence" value="ECO:0007669"/>
    <property type="project" value="TreeGrafter"/>
</dbReference>
<dbReference type="PRINTS" id="PR01100">
    <property type="entry name" value="SHIKIMTKNASE"/>
</dbReference>
<comment type="similarity">
    <text evidence="2 9">Belongs to the gluconokinase GntK/GntV family.</text>
</comment>
<protein>
    <recommendedName>
        <fullName evidence="3 9">Gluconokinase</fullName>
        <ecNumber evidence="3 9">2.7.1.12</ecNumber>
    </recommendedName>
</protein>
<reference evidence="10" key="1">
    <citation type="submission" date="2020-03" db="EMBL/GenBank/DDBJ databases">
        <title>Draft sequencing of Calidifontibacter sp. DB0510.</title>
        <authorList>
            <person name="Kim D.-U."/>
        </authorList>
    </citation>
    <scope>NUCLEOTIDE SEQUENCE</scope>
    <source>
        <strain evidence="10">DB0510</strain>
    </source>
</reference>
<dbReference type="PANTHER" id="PTHR43442:SF3">
    <property type="entry name" value="GLUCONOKINASE-RELATED"/>
    <property type="match status" value="1"/>
</dbReference>
<dbReference type="InterPro" id="IPR031322">
    <property type="entry name" value="Shikimate/glucono_kinase"/>
</dbReference>
<dbReference type="AlphaFoldDB" id="A0A967AYN6"/>
<keyword evidence="7 9" id="KW-0067">ATP-binding</keyword>
<dbReference type="NCBIfam" id="TIGR01313">
    <property type="entry name" value="therm_gnt_kin"/>
    <property type="match status" value="1"/>
</dbReference>
<proteinExistence type="inferred from homology"/>
<accession>A0A967AYN6</accession>
<evidence type="ECO:0000256" key="7">
    <source>
        <dbReference type="ARBA" id="ARBA00022840"/>
    </source>
</evidence>
<sequence length="176" mass="18909">MAPVPALVVAGPAGSGKSTVGAALAEALRIPFIEGDDLHPPANIIKMTAGEPLTDTDREPWLRRVGETLAAHPQGVVASCSALRRSHRAVLVSRCPTALFIVLEVPAEKLWERLAARTGHFMRADMLDSQLATFESYSDEERHLRVDATQPLPALVETIVRTIADVPAAARGSHRP</sequence>
<dbReference type="CDD" id="cd02021">
    <property type="entry name" value="GntK"/>
    <property type="match status" value="1"/>
</dbReference>